<dbReference type="Pfam" id="PF18768">
    <property type="entry name" value="RNPP_C"/>
    <property type="match status" value="1"/>
</dbReference>
<dbReference type="GO" id="GO:0003677">
    <property type="term" value="F:DNA binding"/>
    <property type="evidence" value="ECO:0007669"/>
    <property type="project" value="InterPro"/>
</dbReference>
<name>A0A248TIQ0_9BACI</name>
<dbReference type="Proteomes" id="UP000215137">
    <property type="component" value="Chromosome"/>
</dbReference>
<dbReference type="InterPro" id="IPR053163">
    <property type="entry name" value="HTH-type_regulator_Rgg"/>
</dbReference>
<dbReference type="Gene3D" id="1.25.40.10">
    <property type="entry name" value="Tetratricopeptide repeat domain"/>
    <property type="match status" value="1"/>
</dbReference>
<keyword evidence="3" id="KW-1185">Reference proteome</keyword>
<gene>
    <name evidence="2" type="ORF">CKF48_12595</name>
</gene>
<evidence type="ECO:0000313" key="2">
    <source>
        <dbReference type="EMBL" id="ASV68084.1"/>
    </source>
</evidence>
<dbReference type="PANTHER" id="PTHR37038">
    <property type="entry name" value="TRANSCRIPTIONAL REGULATOR-RELATED"/>
    <property type="match status" value="1"/>
</dbReference>
<dbReference type="RefSeq" id="WP_095371653.1">
    <property type="nucleotide sequence ID" value="NZ_CP022983.1"/>
</dbReference>
<organism evidence="2 3">
    <name type="scientific">Cytobacillus kochii</name>
    <dbReference type="NCBI Taxonomy" id="859143"/>
    <lineage>
        <taxon>Bacteria</taxon>
        <taxon>Bacillati</taxon>
        <taxon>Bacillota</taxon>
        <taxon>Bacilli</taxon>
        <taxon>Bacillales</taxon>
        <taxon>Bacillaceae</taxon>
        <taxon>Cytobacillus</taxon>
    </lineage>
</organism>
<accession>A0A248TIQ0</accession>
<dbReference type="PROSITE" id="PS50943">
    <property type="entry name" value="HTH_CROC1"/>
    <property type="match status" value="1"/>
</dbReference>
<dbReference type="KEGG" id="bko:CKF48_12595"/>
<feature type="domain" description="HTH cro/C1-type" evidence="1">
    <location>
        <begin position="12"/>
        <end position="65"/>
    </location>
</feature>
<dbReference type="SUPFAM" id="SSF48452">
    <property type="entry name" value="TPR-like"/>
    <property type="match status" value="1"/>
</dbReference>
<evidence type="ECO:0000259" key="1">
    <source>
        <dbReference type="PROSITE" id="PS50943"/>
    </source>
</evidence>
<protein>
    <recommendedName>
        <fullName evidence="1">HTH cro/C1-type domain-containing protein</fullName>
    </recommendedName>
</protein>
<proteinExistence type="predicted"/>
<dbReference type="SUPFAM" id="SSF47413">
    <property type="entry name" value="lambda repressor-like DNA-binding domains"/>
    <property type="match status" value="1"/>
</dbReference>
<dbReference type="InterPro" id="IPR001387">
    <property type="entry name" value="Cro/C1-type_HTH"/>
</dbReference>
<evidence type="ECO:0000313" key="3">
    <source>
        <dbReference type="Proteomes" id="UP000215137"/>
    </source>
</evidence>
<dbReference type="InterPro" id="IPR010982">
    <property type="entry name" value="Lambda_DNA-bd_dom_sf"/>
</dbReference>
<dbReference type="InterPro" id="IPR041315">
    <property type="entry name" value="PlcR_TPR"/>
</dbReference>
<dbReference type="EMBL" id="CP022983">
    <property type="protein sequence ID" value="ASV68084.1"/>
    <property type="molecule type" value="Genomic_DNA"/>
</dbReference>
<dbReference type="InterPro" id="IPR011990">
    <property type="entry name" value="TPR-like_helical_dom_sf"/>
</dbReference>
<dbReference type="Pfam" id="PF01381">
    <property type="entry name" value="HTH_3"/>
    <property type="match status" value="1"/>
</dbReference>
<dbReference type="AlphaFoldDB" id="A0A248TIQ0"/>
<dbReference type="SMART" id="SM00530">
    <property type="entry name" value="HTH_XRE"/>
    <property type="match status" value="1"/>
</dbReference>
<dbReference type="PANTHER" id="PTHR37038:SF14">
    <property type="entry name" value="TRANSCRIPTIONAL ACTIVATOR"/>
    <property type="match status" value="1"/>
</dbReference>
<dbReference type="CDD" id="cd00093">
    <property type="entry name" value="HTH_XRE"/>
    <property type="match status" value="1"/>
</dbReference>
<sequence>MSLAPVSFGEILSDLRQFKKLSIEDLAQGICSSEEIIEYEKGKKYPTLDQLYELAERLNVEVSHFIDYASSSTFNYVTAVFLLIKKYKRERDYQAIYGIIEQERDNPLFKQRISMQFMLWHEGICEYYLHQNEDDAVKLLYQAIDLTNPDRSRLTENEIEILTSLAIIKLEEKDFIFASNMFEDALDNLDSLPHILDPKVKLRILYGLSQTLAAMNNYEDSLKYSNLGINYCINNEILYLFGEFYFQSGESYIKIGEIDIGTEYINRAKSIFLLQNDEKFAKLVGIELDKLLEKC</sequence>
<reference evidence="2 3" key="1">
    <citation type="submission" date="2017-08" db="EMBL/GenBank/DDBJ databases">
        <title>Complete Genome Sequence of Bacillus kochii Oregon-R-modENCODE STRAIN BDGP4, isolated from Drosophila melanogaster gut.</title>
        <authorList>
            <person name="Wan K.H."/>
            <person name="Yu C."/>
            <person name="Park S."/>
            <person name="Hammonds A.S."/>
            <person name="Booth B.W."/>
            <person name="Celniker S.E."/>
        </authorList>
    </citation>
    <scope>NUCLEOTIDE SEQUENCE [LARGE SCALE GENOMIC DNA]</scope>
    <source>
        <strain evidence="2 3">BDGP4</strain>
    </source>
</reference>
<dbReference type="OrthoDB" id="1150409at2"/>